<keyword evidence="3" id="KW-1185">Reference proteome</keyword>
<proteinExistence type="predicted"/>
<name>A0A6A7BJN5_9PLEO</name>
<gene>
    <name evidence="2" type="ORF">T440DRAFT_463907</name>
</gene>
<reference evidence="2" key="1">
    <citation type="submission" date="2020-01" db="EMBL/GenBank/DDBJ databases">
        <authorList>
            <consortium name="DOE Joint Genome Institute"/>
            <person name="Haridas S."/>
            <person name="Albert R."/>
            <person name="Binder M."/>
            <person name="Bloem J."/>
            <person name="Labutti K."/>
            <person name="Salamov A."/>
            <person name="Andreopoulos B."/>
            <person name="Baker S.E."/>
            <person name="Barry K."/>
            <person name="Bills G."/>
            <person name="Bluhm B.H."/>
            <person name="Cannon C."/>
            <person name="Castanera R."/>
            <person name="Culley D.E."/>
            <person name="Daum C."/>
            <person name="Ezra D."/>
            <person name="Gonzalez J.B."/>
            <person name="Henrissat B."/>
            <person name="Kuo A."/>
            <person name="Liang C."/>
            <person name="Lipzen A."/>
            <person name="Lutzoni F."/>
            <person name="Magnuson J."/>
            <person name="Mondo S."/>
            <person name="Nolan M."/>
            <person name="Ohm R."/>
            <person name="Pangilinan J."/>
            <person name="Park H.-J."/>
            <person name="Ramirez L."/>
            <person name="Alfaro M."/>
            <person name="Sun H."/>
            <person name="Tritt A."/>
            <person name="Yoshinaga Y."/>
            <person name="Zwiers L.-H."/>
            <person name="Turgeon B.G."/>
            <person name="Goodwin S.B."/>
            <person name="Spatafora J.W."/>
            <person name="Crous P.W."/>
            <person name="Grigoriev I.V."/>
        </authorList>
    </citation>
    <scope>NUCLEOTIDE SEQUENCE</scope>
    <source>
        <strain evidence="2">IPT5</strain>
    </source>
</reference>
<evidence type="ECO:0000256" key="1">
    <source>
        <dbReference type="SAM" id="MobiDB-lite"/>
    </source>
</evidence>
<dbReference type="EMBL" id="MU006290">
    <property type="protein sequence ID" value="KAF2855504.1"/>
    <property type="molecule type" value="Genomic_DNA"/>
</dbReference>
<accession>A0A6A7BJN5</accession>
<dbReference type="Proteomes" id="UP000799423">
    <property type="component" value="Unassembled WGS sequence"/>
</dbReference>
<evidence type="ECO:0000313" key="3">
    <source>
        <dbReference type="Proteomes" id="UP000799423"/>
    </source>
</evidence>
<sequence>MAMPQITTRSRGCIKPIVVSMLLKFERTPRAASKSLMGLTIVLLSASRAVGVVEPCVPAGKSEESLKQSKSPLQGAATAKDAAIAGRQSCT</sequence>
<feature type="region of interest" description="Disordered" evidence="1">
    <location>
        <begin position="61"/>
        <end position="91"/>
    </location>
</feature>
<evidence type="ECO:0000313" key="2">
    <source>
        <dbReference type="EMBL" id="KAF2855504.1"/>
    </source>
</evidence>
<feature type="compositionally biased region" description="Low complexity" evidence="1">
    <location>
        <begin position="76"/>
        <end position="85"/>
    </location>
</feature>
<protein>
    <submittedName>
        <fullName evidence="2">Uncharacterized protein</fullName>
    </submittedName>
</protein>
<organism evidence="2 3">
    <name type="scientific">Plenodomus tracheiphilus IPT5</name>
    <dbReference type="NCBI Taxonomy" id="1408161"/>
    <lineage>
        <taxon>Eukaryota</taxon>
        <taxon>Fungi</taxon>
        <taxon>Dikarya</taxon>
        <taxon>Ascomycota</taxon>
        <taxon>Pezizomycotina</taxon>
        <taxon>Dothideomycetes</taxon>
        <taxon>Pleosporomycetidae</taxon>
        <taxon>Pleosporales</taxon>
        <taxon>Pleosporineae</taxon>
        <taxon>Leptosphaeriaceae</taxon>
        <taxon>Plenodomus</taxon>
    </lineage>
</organism>
<dbReference type="AlphaFoldDB" id="A0A6A7BJN5"/>